<dbReference type="Proteomes" id="UP000064939">
    <property type="component" value="Chromosome"/>
</dbReference>
<feature type="chain" id="PRO_5006039540" description="DUF4136 domain-containing protein" evidence="1">
    <location>
        <begin position="28"/>
        <end position="190"/>
    </location>
</feature>
<dbReference type="OrthoDB" id="6712352at2"/>
<keyword evidence="1" id="KW-0732">Signal</keyword>
<accession>A0A0N9VR15</accession>
<keyword evidence="3" id="KW-1185">Reference proteome</keyword>
<sequence length="190" mass="20542">MRRIIVKLIPASIALALVMTMSGCALAPTQPLTFNQLGEFSAYPLSKESFRIAYKARDSISYSQAQNITLVKAAQTAVLNGYQYFTILNGPTTVNRKPQTEVVYPNAGWAPGPWGPMGGMGPGWSDPFYGMPQTVTTGPAEIAYNIECYKNEQDAPTKAYDARLILQSIGSQYGVTPTGQVLTPQAPVSK</sequence>
<evidence type="ECO:0000313" key="2">
    <source>
        <dbReference type="EMBL" id="ALH95790.1"/>
    </source>
</evidence>
<evidence type="ECO:0000313" key="3">
    <source>
        <dbReference type="Proteomes" id="UP000064939"/>
    </source>
</evidence>
<dbReference type="KEGG" id="aei:AOY20_09750"/>
<evidence type="ECO:0008006" key="4">
    <source>
        <dbReference type="Google" id="ProtNLM"/>
    </source>
</evidence>
<proteinExistence type="predicted"/>
<organism evidence="2 3">
    <name type="scientific">Acinetobacter equi</name>
    <dbReference type="NCBI Taxonomy" id="1324350"/>
    <lineage>
        <taxon>Bacteria</taxon>
        <taxon>Pseudomonadati</taxon>
        <taxon>Pseudomonadota</taxon>
        <taxon>Gammaproteobacteria</taxon>
        <taxon>Moraxellales</taxon>
        <taxon>Moraxellaceae</taxon>
        <taxon>Acinetobacter</taxon>
    </lineage>
</organism>
<protein>
    <recommendedName>
        <fullName evidence="4">DUF4136 domain-containing protein</fullName>
    </recommendedName>
</protein>
<dbReference type="PROSITE" id="PS51257">
    <property type="entry name" value="PROKAR_LIPOPROTEIN"/>
    <property type="match status" value="1"/>
</dbReference>
<name>A0A0N9VR15_9GAMM</name>
<reference evidence="2 3" key="1">
    <citation type="journal article" date="2015" name="Int. J. Syst. Evol. Microbiol.">
        <title>Acinetobacter equi sp. nov. isolated from horse faeces.</title>
        <authorList>
            <person name="Poppel M.T."/>
            <person name="Skiebe E."/>
            <person name="Laue M."/>
            <person name="Bergmann H."/>
            <person name="Ebersberger I."/>
            <person name="Garn T."/>
            <person name="Fruth A."/>
            <person name="Baumgardt S."/>
            <person name="Busse H.J."/>
            <person name="Wilharm G."/>
        </authorList>
    </citation>
    <scope>NUCLEOTIDE SEQUENCE [LARGE SCALE GENOMIC DNA]</scope>
    <source>
        <strain evidence="2 3">114</strain>
    </source>
</reference>
<evidence type="ECO:0000256" key="1">
    <source>
        <dbReference type="SAM" id="SignalP"/>
    </source>
</evidence>
<feature type="signal peptide" evidence="1">
    <location>
        <begin position="1"/>
        <end position="27"/>
    </location>
</feature>
<dbReference type="EMBL" id="CP012808">
    <property type="protein sequence ID" value="ALH95790.1"/>
    <property type="molecule type" value="Genomic_DNA"/>
</dbReference>
<dbReference type="AlphaFoldDB" id="A0A0N9VR15"/>
<gene>
    <name evidence="2" type="ORF">AOY20_09750</name>
</gene>
<dbReference type="NCBIfam" id="NF047637">
    <property type="entry name" value="lipo_CC0125"/>
    <property type="match status" value="1"/>
</dbReference>